<evidence type="ECO:0000256" key="6">
    <source>
        <dbReference type="PROSITE-ProRule" id="PRU00089"/>
    </source>
</evidence>
<comment type="caution">
    <text evidence="10">The sequence shown here is derived from an EMBL/GenBank/DDBJ whole genome shotgun (WGS) entry which is preliminary data.</text>
</comment>
<dbReference type="CDD" id="cd22701">
    <property type="entry name" value="FHA_FKH1-like"/>
    <property type="match status" value="1"/>
</dbReference>
<feature type="region of interest" description="Disordered" evidence="7">
    <location>
        <begin position="369"/>
        <end position="397"/>
    </location>
</feature>
<evidence type="ECO:0000259" key="8">
    <source>
        <dbReference type="PROSITE" id="PS50006"/>
    </source>
</evidence>
<evidence type="ECO:0000256" key="7">
    <source>
        <dbReference type="SAM" id="MobiDB-lite"/>
    </source>
</evidence>
<dbReference type="Pfam" id="PF00250">
    <property type="entry name" value="Forkhead"/>
    <property type="match status" value="1"/>
</dbReference>
<dbReference type="InterPro" id="IPR036390">
    <property type="entry name" value="WH_DNA-bd_sf"/>
</dbReference>
<feature type="domain" description="Fork-head" evidence="9">
    <location>
        <begin position="484"/>
        <end position="570"/>
    </location>
</feature>
<dbReference type="PROSITE" id="PS50006">
    <property type="entry name" value="FHA_DOMAIN"/>
    <property type="match status" value="1"/>
</dbReference>
<feature type="region of interest" description="Disordered" evidence="7">
    <location>
        <begin position="132"/>
        <end position="196"/>
    </location>
</feature>
<keyword evidence="5 6" id="KW-0539">Nucleus</keyword>
<evidence type="ECO:0000313" key="10">
    <source>
        <dbReference type="EMBL" id="KAK9780580.1"/>
    </source>
</evidence>
<dbReference type="SMART" id="SM00339">
    <property type="entry name" value="FH"/>
    <property type="match status" value="1"/>
</dbReference>
<dbReference type="InterPro" id="IPR036388">
    <property type="entry name" value="WH-like_DNA-bd_sf"/>
</dbReference>
<comment type="subcellular location">
    <subcellularLocation>
        <location evidence="1 6">Nucleus</location>
    </subcellularLocation>
</comment>
<evidence type="ECO:0000259" key="9">
    <source>
        <dbReference type="PROSITE" id="PS50039"/>
    </source>
</evidence>
<feature type="domain" description="FHA" evidence="8">
    <location>
        <begin position="257"/>
        <end position="330"/>
    </location>
</feature>
<evidence type="ECO:0000256" key="4">
    <source>
        <dbReference type="ARBA" id="ARBA00023163"/>
    </source>
</evidence>
<name>A0ABR2Y3P9_9PEZI</name>
<keyword evidence="11" id="KW-1185">Reference proteome</keyword>
<evidence type="ECO:0000256" key="5">
    <source>
        <dbReference type="ARBA" id="ARBA00023242"/>
    </source>
</evidence>
<sequence>MLVDFGTGLRTSTLSLADRTPLQAAESQYRYGLGHGTLKALKGADELWRVGSVVTRSTPVGRDPDAERDRSAFLNKNHQWHPAFIHIRIRIRDATPSPASRQLLLHRAFRAELATFYPRNANLQRSAVNGHRLIAPTTAMPVSARRSSQRTRKARDPSPGPVREQSSPSRPSKRRRKAQPDPPSEPAEDEDSTLTVDATNNSDEALISKVTQCLASIPTQASRDHANSLQDPSGGDISAYAKIAAQEWTYFVKHLIVNIGRTTEVNLGQPIPTDPNDKEFVHIDLGPTKVFSRQTAMIYFDADADPTSDHGSWFLKVKGRNGLKVNGEPLKREDPPYLLSSGEVVEVGGIEMMFVLPANLGPLNIHETYTSRIGHGPPQASTKPQRSSPVAEGRSSLPLPVPEAIAQKGTNRTGAAVTSQGAGLHQLIAPAPQDYRRPGTPPSAARGRANASSVRSPAYGGSNTMLINSHNDLDLSLNENKHIKPQYSYAQMITQAIIGTEDDKLTLSGIYKYITDNFAYYRHAQPSGWQNSIRHNLSLNKSFAKMPRSTDEPGKGMKWEIVPDQKEEMIAGAWKTGRGGHRGSSAPSSPNQPSQLNYVNHGPREMAGRAPGSARKRKLSPIASPPPTSVNPTQTPDHRSRYDANGPASFQDGSPLPRPRKPLTASSSFATADGLPRSPPTLSSSYLQDESAPFVTPAPQKLHPRLAPPSTAQRPSQHMPTSSPAPFWKYADIGSTPLRALPFDPSPSKPALPGSSSPPPPADGSRSPLASPSRSTVRSETPHVKSEPALAAPEEEDDEEDEVGFDLTKGFQSIGSYHAPISRGLGVPKANGR</sequence>
<dbReference type="Pfam" id="PF00498">
    <property type="entry name" value="FHA"/>
    <property type="match status" value="1"/>
</dbReference>
<dbReference type="Gene3D" id="2.60.200.20">
    <property type="match status" value="1"/>
</dbReference>
<evidence type="ECO:0000256" key="3">
    <source>
        <dbReference type="ARBA" id="ARBA00023125"/>
    </source>
</evidence>
<dbReference type="SUPFAM" id="SSF49879">
    <property type="entry name" value="SMAD/FHA domain"/>
    <property type="match status" value="1"/>
</dbReference>
<proteinExistence type="predicted"/>
<dbReference type="EMBL" id="JARVKM010000006">
    <property type="protein sequence ID" value="KAK9780580.1"/>
    <property type="molecule type" value="Genomic_DNA"/>
</dbReference>
<gene>
    <name evidence="10" type="ORF">SCAR479_02695</name>
</gene>
<dbReference type="InterPro" id="IPR001766">
    <property type="entry name" value="Fork_head_dom"/>
</dbReference>
<dbReference type="PROSITE" id="PS00657">
    <property type="entry name" value="FORK_HEAD_1"/>
    <property type="match status" value="1"/>
</dbReference>
<dbReference type="PRINTS" id="PR00053">
    <property type="entry name" value="FORKHEAD"/>
</dbReference>
<dbReference type="SUPFAM" id="SSF46785">
    <property type="entry name" value="Winged helix' DNA-binding domain"/>
    <property type="match status" value="1"/>
</dbReference>
<accession>A0ABR2Y3P9</accession>
<keyword evidence="4" id="KW-0804">Transcription</keyword>
<evidence type="ECO:0000256" key="2">
    <source>
        <dbReference type="ARBA" id="ARBA00023015"/>
    </source>
</evidence>
<feature type="DNA-binding region" description="Fork-head" evidence="6">
    <location>
        <begin position="484"/>
        <end position="570"/>
    </location>
</feature>
<feature type="compositionally biased region" description="Polar residues" evidence="7">
    <location>
        <begin position="770"/>
        <end position="779"/>
    </location>
</feature>
<keyword evidence="2" id="KW-0805">Transcription regulation</keyword>
<dbReference type="InterPro" id="IPR000253">
    <property type="entry name" value="FHA_dom"/>
</dbReference>
<feature type="region of interest" description="Disordered" evidence="7">
    <location>
        <begin position="432"/>
        <end position="457"/>
    </location>
</feature>
<dbReference type="PROSITE" id="PS50039">
    <property type="entry name" value="FORK_HEAD_3"/>
    <property type="match status" value="1"/>
</dbReference>
<feature type="compositionally biased region" description="Low complexity" evidence="7">
    <location>
        <begin position="584"/>
        <end position="595"/>
    </location>
</feature>
<dbReference type="PANTHER" id="PTHR45881:SF1">
    <property type="entry name" value="FORK HEAD PROTEIN HOMOLOG 2"/>
    <property type="match status" value="1"/>
</dbReference>
<feature type="compositionally biased region" description="Pro residues" evidence="7">
    <location>
        <begin position="744"/>
        <end position="762"/>
    </location>
</feature>
<reference evidence="10 11" key="1">
    <citation type="submission" date="2024-02" db="EMBL/GenBank/DDBJ databases">
        <title>First draft genome assembly of two strains of Seiridium cardinale.</title>
        <authorList>
            <person name="Emiliani G."/>
            <person name="Scali E."/>
        </authorList>
    </citation>
    <scope>NUCLEOTIDE SEQUENCE [LARGE SCALE GENOMIC DNA]</scope>
    <source>
        <strain evidence="10 11">BM-138-000479</strain>
    </source>
</reference>
<keyword evidence="3 6" id="KW-0238">DNA-binding</keyword>
<dbReference type="PROSITE" id="PS00658">
    <property type="entry name" value="FORK_HEAD_2"/>
    <property type="match status" value="1"/>
</dbReference>
<dbReference type="InterPro" id="IPR018122">
    <property type="entry name" value="TF_fork_head_CS_1"/>
</dbReference>
<organism evidence="10 11">
    <name type="scientific">Seiridium cardinale</name>
    <dbReference type="NCBI Taxonomy" id="138064"/>
    <lineage>
        <taxon>Eukaryota</taxon>
        <taxon>Fungi</taxon>
        <taxon>Dikarya</taxon>
        <taxon>Ascomycota</taxon>
        <taxon>Pezizomycotina</taxon>
        <taxon>Sordariomycetes</taxon>
        <taxon>Xylariomycetidae</taxon>
        <taxon>Amphisphaeriales</taxon>
        <taxon>Sporocadaceae</taxon>
        <taxon>Seiridium</taxon>
    </lineage>
</organism>
<protein>
    <submittedName>
        <fullName evidence="10">Fork-head transcriptional regulator 2</fullName>
    </submittedName>
</protein>
<dbReference type="PANTHER" id="PTHR45881">
    <property type="entry name" value="CHECKPOINT SUPPRESSOR 1-LIKE, ISOFORM A-RELATED"/>
    <property type="match status" value="1"/>
</dbReference>
<evidence type="ECO:0000313" key="11">
    <source>
        <dbReference type="Proteomes" id="UP001465668"/>
    </source>
</evidence>
<feature type="compositionally biased region" description="Polar residues" evidence="7">
    <location>
        <begin position="379"/>
        <end position="388"/>
    </location>
</feature>
<feature type="region of interest" description="Disordered" evidence="7">
    <location>
        <begin position="575"/>
        <end position="833"/>
    </location>
</feature>
<dbReference type="Proteomes" id="UP001465668">
    <property type="component" value="Unassembled WGS sequence"/>
</dbReference>
<feature type="compositionally biased region" description="Polar residues" evidence="7">
    <location>
        <begin position="710"/>
        <end position="724"/>
    </location>
</feature>
<evidence type="ECO:0000256" key="1">
    <source>
        <dbReference type="ARBA" id="ARBA00004123"/>
    </source>
</evidence>
<dbReference type="Gene3D" id="1.10.10.10">
    <property type="entry name" value="Winged helix-like DNA-binding domain superfamily/Winged helix DNA-binding domain"/>
    <property type="match status" value="1"/>
</dbReference>
<feature type="compositionally biased region" description="Acidic residues" evidence="7">
    <location>
        <begin position="793"/>
        <end position="804"/>
    </location>
</feature>
<dbReference type="InterPro" id="IPR008984">
    <property type="entry name" value="SMAD_FHA_dom_sf"/>
</dbReference>
<dbReference type="CDD" id="cd00059">
    <property type="entry name" value="FH_FOX"/>
    <property type="match status" value="1"/>
</dbReference>
<dbReference type="InterPro" id="IPR030456">
    <property type="entry name" value="TF_fork_head_CS_2"/>
</dbReference>